<name>A0ACB0ZLT7_MELEN</name>
<keyword evidence="2" id="KW-1185">Reference proteome</keyword>
<organism evidence="1 2">
    <name type="scientific">Meloidogyne enterolobii</name>
    <name type="common">Root-knot nematode worm</name>
    <name type="synonym">Meloidogyne mayaguensis</name>
    <dbReference type="NCBI Taxonomy" id="390850"/>
    <lineage>
        <taxon>Eukaryota</taxon>
        <taxon>Metazoa</taxon>
        <taxon>Ecdysozoa</taxon>
        <taxon>Nematoda</taxon>
        <taxon>Chromadorea</taxon>
        <taxon>Rhabditida</taxon>
        <taxon>Tylenchina</taxon>
        <taxon>Tylenchomorpha</taxon>
        <taxon>Tylenchoidea</taxon>
        <taxon>Meloidogynidae</taxon>
        <taxon>Meloidogyninae</taxon>
        <taxon>Meloidogyne</taxon>
    </lineage>
</organism>
<accession>A0ACB0ZLT7</accession>
<sequence>MALKTFPRVKTKPDCKKTLQSKTKRRKRRSQILFNIAHEEIINNKLL</sequence>
<evidence type="ECO:0000313" key="1">
    <source>
        <dbReference type="EMBL" id="CAK5079858.1"/>
    </source>
</evidence>
<reference evidence="1" key="1">
    <citation type="submission" date="2023-11" db="EMBL/GenBank/DDBJ databases">
        <authorList>
            <person name="Poullet M."/>
        </authorList>
    </citation>
    <scope>NUCLEOTIDE SEQUENCE</scope>
    <source>
        <strain evidence="1">E1834</strain>
    </source>
</reference>
<evidence type="ECO:0000313" key="2">
    <source>
        <dbReference type="Proteomes" id="UP001497535"/>
    </source>
</evidence>
<protein>
    <submittedName>
        <fullName evidence="1">Uncharacterized protein</fullName>
    </submittedName>
</protein>
<proteinExistence type="predicted"/>
<dbReference type="Proteomes" id="UP001497535">
    <property type="component" value="Unassembled WGS sequence"/>
</dbReference>
<gene>
    <name evidence="1" type="ORF">MENTE1834_LOCUS26999</name>
</gene>
<comment type="caution">
    <text evidence="1">The sequence shown here is derived from an EMBL/GenBank/DDBJ whole genome shotgun (WGS) entry which is preliminary data.</text>
</comment>
<dbReference type="EMBL" id="CAVMJV010000039">
    <property type="protein sequence ID" value="CAK5079858.1"/>
    <property type="molecule type" value="Genomic_DNA"/>
</dbReference>